<evidence type="ECO:0000313" key="1">
    <source>
        <dbReference type="EMBL" id="EEF61883.1"/>
    </source>
</evidence>
<dbReference type="EMBL" id="ABOX02000007">
    <property type="protein sequence ID" value="EEF61883.1"/>
    <property type="molecule type" value="Genomic_DNA"/>
</dbReference>
<organism evidence="1 2">
    <name type="scientific">Pedosphaera parvula (strain Ellin514)</name>
    <dbReference type="NCBI Taxonomy" id="320771"/>
    <lineage>
        <taxon>Bacteria</taxon>
        <taxon>Pseudomonadati</taxon>
        <taxon>Verrucomicrobiota</taxon>
        <taxon>Pedosphaerae</taxon>
        <taxon>Pedosphaerales</taxon>
        <taxon>Pedosphaeraceae</taxon>
        <taxon>Pedosphaera</taxon>
    </lineage>
</organism>
<proteinExistence type="predicted"/>
<protein>
    <submittedName>
        <fullName evidence="1">Uncharacterized protein</fullName>
    </submittedName>
</protein>
<sequence>MFLAGKAAEESEETILLHAEQWLQKSDHAEITTRNLRQISEIQGIDFATALLYKHIAHSPQHREFVAQINALRQEPINASKKGHATLAVVPGAFYVERPETGGDGRWLMEGAETLGLQFKRIPLLSVGTLNENADILLRWLREQADEKIILISLSKGGADVKAALRRPNAAEAFSRVIAWVNVCGTLNGSPAADWLLARPMWKLVFRFLYWRRKRDFQFIHDLRHQVGSPLDFQLIPPVGMRMISIIGFPLRRHLSHAYARRCHHSISALGPNDSTVLLADTLSWPGVIYPVWGADHYLQPEHNTRNLISTILQHLGDKLDLFTPQPGNGTAGSLTSNPEMVNSP</sequence>
<dbReference type="Gene3D" id="3.40.50.1820">
    <property type="entry name" value="alpha/beta hydrolase"/>
    <property type="match status" value="1"/>
</dbReference>
<dbReference type="STRING" id="320771.Cflav_PD4546"/>
<dbReference type="RefSeq" id="WP_007414040.1">
    <property type="nucleotide sequence ID" value="NZ_ABOX02000007.1"/>
</dbReference>
<gene>
    <name evidence="1" type="ORF">Cflav_PD4546</name>
</gene>
<dbReference type="InterPro" id="IPR029058">
    <property type="entry name" value="AB_hydrolase_fold"/>
</dbReference>
<reference evidence="1 2" key="1">
    <citation type="journal article" date="2011" name="J. Bacteriol.">
        <title>Genome sequence of 'Pedosphaera parvula' Ellin514, an aerobic Verrucomicrobial isolate from pasture soil.</title>
        <authorList>
            <person name="Kant R."/>
            <person name="van Passel M.W."/>
            <person name="Sangwan P."/>
            <person name="Palva A."/>
            <person name="Lucas S."/>
            <person name="Copeland A."/>
            <person name="Lapidus A."/>
            <person name="Glavina Del Rio T."/>
            <person name="Dalin E."/>
            <person name="Tice H."/>
            <person name="Bruce D."/>
            <person name="Goodwin L."/>
            <person name="Pitluck S."/>
            <person name="Chertkov O."/>
            <person name="Larimer F.W."/>
            <person name="Land M.L."/>
            <person name="Hauser L."/>
            <person name="Brettin T.S."/>
            <person name="Detter J.C."/>
            <person name="Han S."/>
            <person name="de Vos W.M."/>
            <person name="Janssen P.H."/>
            <person name="Smidt H."/>
        </authorList>
    </citation>
    <scope>NUCLEOTIDE SEQUENCE [LARGE SCALE GENOMIC DNA]</scope>
    <source>
        <strain evidence="1 2">Ellin514</strain>
    </source>
</reference>
<name>B9XDZ2_PEDPL</name>
<comment type="caution">
    <text evidence="1">The sequence shown here is derived from an EMBL/GenBank/DDBJ whole genome shotgun (WGS) entry which is preliminary data.</text>
</comment>
<evidence type="ECO:0000313" key="2">
    <source>
        <dbReference type="Proteomes" id="UP000003688"/>
    </source>
</evidence>
<accession>B9XDZ2</accession>
<dbReference type="Proteomes" id="UP000003688">
    <property type="component" value="Unassembled WGS sequence"/>
</dbReference>
<keyword evidence="2" id="KW-1185">Reference proteome</keyword>
<dbReference type="SUPFAM" id="SSF53474">
    <property type="entry name" value="alpha/beta-Hydrolases"/>
    <property type="match status" value="1"/>
</dbReference>
<dbReference type="AlphaFoldDB" id="B9XDZ2"/>
<dbReference type="OrthoDB" id="318816at2"/>